<dbReference type="SMR" id="A0A6P2RSL9"/>
<dbReference type="InterPro" id="IPR036188">
    <property type="entry name" value="FAD/NAD-bd_sf"/>
</dbReference>
<dbReference type="Proteomes" id="UP000494330">
    <property type="component" value="Unassembled WGS sequence"/>
</dbReference>
<organism evidence="1 2">
    <name type="scientific">Burkholderia paludis</name>
    <dbReference type="NCBI Taxonomy" id="1506587"/>
    <lineage>
        <taxon>Bacteria</taxon>
        <taxon>Pseudomonadati</taxon>
        <taxon>Pseudomonadota</taxon>
        <taxon>Betaproteobacteria</taxon>
        <taxon>Burkholderiales</taxon>
        <taxon>Burkholderiaceae</taxon>
        <taxon>Burkholderia</taxon>
        <taxon>Burkholderia cepacia complex</taxon>
    </lineage>
</organism>
<name>A0A6P2RSL9_9BURK</name>
<dbReference type="Pfam" id="PF12831">
    <property type="entry name" value="FAD_oxidored"/>
    <property type="match status" value="1"/>
</dbReference>
<dbReference type="AlphaFoldDB" id="A0A6P2RSL9"/>
<dbReference type="PANTHER" id="PTHR43747">
    <property type="entry name" value="FAD-BINDING PROTEIN"/>
    <property type="match status" value="1"/>
</dbReference>
<evidence type="ECO:0000313" key="2">
    <source>
        <dbReference type="Proteomes" id="UP000494330"/>
    </source>
</evidence>
<gene>
    <name evidence="1" type="ORF">BPA30113_06600</name>
</gene>
<evidence type="ECO:0000313" key="1">
    <source>
        <dbReference type="EMBL" id="VWC36309.1"/>
    </source>
</evidence>
<proteinExistence type="predicted"/>
<dbReference type="EMBL" id="CABVQD010000037">
    <property type="protein sequence ID" value="VWC36309.1"/>
    <property type="molecule type" value="Genomic_DNA"/>
</dbReference>
<dbReference type="PRINTS" id="PR00411">
    <property type="entry name" value="PNDRDTASEI"/>
</dbReference>
<protein>
    <submittedName>
        <fullName evidence="1">Tryptophan halogenase</fullName>
    </submittedName>
</protein>
<dbReference type="Gene3D" id="3.30.9.100">
    <property type="match status" value="1"/>
</dbReference>
<accession>A0A6P2RSL9</accession>
<dbReference type="SUPFAM" id="SSF51905">
    <property type="entry name" value="FAD/NAD(P)-binding domain"/>
    <property type="match status" value="1"/>
</dbReference>
<sequence>MNRAFDMLVTGAGPAGLCAALRLNHLGHRVLLVERSPLWPRPQIGEALTPGVRNIIGYLDADEALESVPILAGKPTRVRWTSESIETVAHDGAVVERAAFDAALLRLAVARGVEVLRPANLVQVDGAPGAWRVQIATPDGLRNVDAHVLLDARGRQSRREPQRLHARRLSTVWAEAAMETPAAHADAATRVDALDDGWMWGAALPGGRYRVMFTFDPAARDDALEREPESVLRNACTQSALFKDMAGLPWCDPPRMCASTPYVDALSWQDGRIRLGDAAFALDPISSSGVEKAMRFSLQAAIAINTWCRASDASERELAQRFYESRLIESAGRHLAWTAGYYRQAWCAESPFWRLRSTPALTSDTVATSSLGDETAARLELMTRALQDEWARVPSDQPQSSEPAPPFPLDSPIRFARNTGIVVVPCATGDRVTAHPALQHPSLDRPVAFWNGVALLPLLDMLTRATHPLELIAVLGRSMEAARAQQLLEWLWSKQMVEAVVFGAGGGDLAHA</sequence>
<reference evidence="1 2" key="1">
    <citation type="submission" date="2019-09" db="EMBL/GenBank/DDBJ databases">
        <authorList>
            <person name="Depoorter E."/>
        </authorList>
    </citation>
    <scope>NUCLEOTIDE SEQUENCE [LARGE SCALE GENOMIC DNA]</scope>
    <source>
        <strain evidence="1">LMG 30113</strain>
    </source>
</reference>
<dbReference type="Gene3D" id="3.50.50.60">
    <property type="entry name" value="FAD/NAD(P)-binding domain"/>
    <property type="match status" value="1"/>
</dbReference>
<dbReference type="InterPro" id="IPR050816">
    <property type="entry name" value="Flavin-dep_Halogenase_NPB"/>
</dbReference>
<dbReference type="PANTHER" id="PTHR43747:SF1">
    <property type="entry name" value="SLR1998 PROTEIN"/>
    <property type="match status" value="1"/>
</dbReference>
<keyword evidence="2" id="KW-1185">Reference proteome</keyword>